<evidence type="ECO:0000313" key="11">
    <source>
        <dbReference type="Proteomes" id="UP000005289"/>
    </source>
</evidence>
<keyword evidence="2 5" id="KW-0285">Flavoprotein</keyword>
<comment type="cofactor">
    <cofactor evidence="5 7">
        <name>FMN</name>
        <dbReference type="ChEBI" id="CHEBI:58210"/>
    </cofactor>
    <text evidence="5 7">Binds 1 FMN per subunit.</text>
</comment>
<evidence type="ECO:0000256" key="1">
    <source>
        <dbReference type="ARBA" id="ARBA00007301"/>
    </source>
</evidence>
<dbReference type="InterPro" id="IPR019576">
    <property type="entry name" value="Pyridoxamine_oxidase_dimer_C"/>
</dbReference>
<evidence type="ECO:0000256" key="4">
    <source>
        <dbReference type="ARBA" id="ARBA00023002"/>
    </source>
</evidence>
<dbReference type="STRING" id="713585.THITH_09060"/>
<feature type="binding site" evidence="5 7">
    <location>
        <begin position="63"/>
        <end position="68"/>
    </location>
    <ligand>
        <name>FMN</name>
        <dbReference type="ChEBI" id="CHEBI:58210"/>
    </ligand>
</feature>
<dbReference type="NCBIfam" id="TIGR00558">
    <property type="entry name" value="pdxH"/>
    <property type="match status" value="1"/>
</dbReference>
<evidence type="ECO:0000259" key="8">
    <source>
        <dbReference type="Pfam" id="PF01243"/>
    </source>
</evidence>
<feature type="binding site" evidence="5 6">
    <location>
        <position position="133"/>
    </location>
    <ligand>
        <name>substrate</name>
    </ligand>
</feature>
<dbReference type="InterPro" id="IPR011576">
    <property type="entry name" value="Pyridox_Oxase_N"/>
</dbReference>
<feature type="binding site" evidence="5 7">
    <location>
        <begin position="78"/>
        <end position="79"/>
    </location>
    <ligand>
        <name>FMN</name>
        <dbReference type="ChEBI" id="CHEBI:58210"/>
    </ligand>
</feature>
<evidence type="ECO:0000256" key="2">
    <source>
        <dbReference type="ARBA" id="ARBA00022630"/>
    </source>
</evidence>
<feature type="domain" description="Pyridoxine 5'-phosphate oxidase dimerisation C-terminal" evidence="9">
    <location>
        <begin position="174"/>
        <end position="214"/>
    </location>
</feature>
<comment type="pathway">
    <text evidence="5">Cofactor metabolism; pyridoxal 5'-phosphate salvage; pyridoxal 5'-phosphate from pyridoxamine 5'-phosphate: step 1/1.</text>
</comment>
<dbReference type="GO" id="GO:0010181">
    <property type="term" value="F:FMN binding"/>
    <property type="evidence" value="ECO:0007669"/>
    <property type="project" value="UniProtKB-UniRule"/>
</dbReference>
<evidence type="ECO:0000256" key="7">
    <source>
        <dbReference type="PIRSR" id="PIRSR000190-2"/>
    </source>
</evidence>
<keyword evidence="11" id="KW-1185">Reference proteome</keyword>
<feature type="binding site" evidence="5 7">
    <location>
        <position position="107"/>
    </location>
    <ligand>
        <name>FMN</name>
        <dbReference type="ChEBI" id="CHEBI:58210"/>
    </ligand>
</feature>
<organism evidence="10 11">
    <name type="scientific">Thioalkalivibrio paradoxus ARh 1</name>
    <dbReference type="NCBI Taxonomy" id="713585"/>
    <lineage>
        <taxon>Bacteria</taxon>
        <taxon>Pseudomonadati</taxon>
        <taxon>Pseudomonadota</taxon>
        <taxon>Gammaproteobacteria</taxon>
        <taxon>Chromatiales</taxon>
        <taxon>Ectothiorhodospiraceae</taxon>
        <taxon>Thioalkalivibrio</taxon>
    </lineage>
</organism>
<dbReference type="HAMAP" id="MF_01629">
    <property type="entry name" value="PdxH"/>
    <property type="match status" value="1"/>
</dbReference>
<protein>
    <recommendedName>
        <fullName evidence="5">Pyridoxine/pyridoxamine 5'-phosphate oxidase</fullName>
        <ecNumber evidence="5">1.4.3.5</ecNumber>
    </recommendedName>
    <alternativeName>
        <fullName evidence="5">PNP/PMP oxidase</fullName>
        <shortName evidence="5">PNPOx</shortName>
    </alternativeName>
    <alternativeName>
        <fullName evidence="5">Pyridoxal 5'-phosphate synthase</fullName>
    </alternativeName>
</protein>
<keyword evidence="5" id="KW-0664">Pyridoxine biosynthesis</keyword>
<evidence type="ECO:0000259" key="9">
    <source>
        <dbReference type="Pfam" id="PF10590"/>
    </source>
</evidence>
<feature type="binding site" evidence="5 6">
    <location>
        <position position="129"/>
    </location>
    <ligand>
        <name>substrate</name>
    </ligand>
</feature>
<dbReference type="Proteomes" id="UP000005289">
    <property type="component" value="Chromosome"/>
</dbReference>
<evidence type="ECO:0000256" key="3">
    <source>
        <dbReference type="ARBA" id="ARBA00022643"/>
    </source>
</evidence>
<dbReference type="PANTHER" id="PTHR10851">
    <property type="entry name" value="PYRIDOXINE-5-PHOSPHATE OXIDASE"/>
    <property type="match status" value="1"/>
</dbReference>
<dbReference type="SUPFAM" id="SSF50475">
    <property type="entry name" value="FMN-binding split barrel"/>
    <property type="match status" value="1"/>
</dbReference>
<feature type="binding site" evidence="5 6">
    <location>
        <begin position="193"/>
        <end position="195"/>
    </location>
    <ligand>
        <name>substrate</name>
    </ligand>
</feature>
<dbReference type="OrthoDB" id="9780392at2"/>
<dbReference type="RefSeq" id="WP_006747439.1">
    <property type="nucleotide sequence ID" value="NZ_CP007029.1"/>
</dbReference>
<comment type="similarity">
    <text evidence="1 5">Belongs to the pyridoxamine 5'-phosphate oxidase family.</text>
</comment>
<feature type="binding site" evidence="5 7">
    <location>
        <position position="187"/>
    </location>
    <ligand>
        <name>FMN</name>
        <dbReference type="ChEBI" id="CHEBI:58210"/>
    </ligand>
</feature>
<name>W0DN22_9GAMM</name>
<feature type="binding site" evidence="5 7">
    <location>
        <position position="197"/>
    </location>
    <ligand>
        <name>FMN</name>
        <dbReference type="ChEBI" id="CHEBI:58210"/>
    </ligand>
</feature>
<dbReference type="HOGENOM" id="CLU_032263_2_2_6"/>
<comment type="function">
    <text evidence="5">Catalyzes the oxidation of either pyridoxine 5'-phosphate (PNP) or pyridoxamine 5'-phosphate (PMP) into pyridoxal 5'-phosphate (PLP).</text>
</comment>
<feature type="binding site" evidence="5 7">
    <location>
        <position position="85"/>
    </location>
    <ligand>
        <name>FMN</name>
        <dbReference type="ChEBI" id="CHEBI:58210"/>
    </ligand>
</feature>
<evidence type="ECO:0000313" key="10">
    <source>
        <dbReference type="EMBL" id="AHE98388.1"/>
    </source>
</evidence>
<dbReference type="GO" id="GO:0008615">
    <property type="term" value="P:pyridoxine biosynthetic process"/>
    <property type="evidence" value="ECO:0007669"/>
    <property type="project" value="UniProtKB-UniRule"/>
</dbReference>
<dbReference type="Gene3D" id="2.30.110.10">
    <property type="entry name" value="Electron Transport, Fmn-binding Protein, Chain A"/>
    <property type="match status" value="1"/>
</dbReference>
<dbReference type="UniPathway" id="UPA01068">
    <property type="reaction ID" value="UER00304"/>
</dbReference>
<feature type="binding site" evidence="5 7">
    <location>
        <begin position="142"/>
        <end position="143"/>
    </location>
    <ligand>
        <name>FMN</name>
        <dbReference type="ChEBI" id="CHEBI:58210"/>
    </ligand>
</feature>
<keyword evidence="3 5" id="KW-0288">FMN</keyword>
<comment type="subunit">
    <text evidence="5">Homodimer.</text>
</comment>
<accession>W0DN22</accession>
<dbReference type="PANTHER" id="PTHR10851:SF0">
    <property type="entry name" value="PYRIDOXINE-5'-PHOSPHATE OXIDASE"/>
    <property type="match status" value="1"/>
</dbReference>
<sequence>MARTDHRDTRRDYRKGTLDRRDLAADPVAQLAAWIADAQGVDHPDPTAMVLATVGADGQPSVRAVLLKHLDDTGLSWYTDSRSLKGQQLAANPRASVLFFWPELERQVRVNGRVTTLPPEFAEEYFASRPEGSRYAAATSHQSQPIDSREELERRLAEIRARHPDGDVPRPPSWIGYRLEPDLFEFWQGRENRLHDRFQYTRGADGWTITRLMP</sequence>
<dbReference type="NCBIfam" id="NF004231">
    <property type="entry name" value="PRK05679.1"/>
    <property type="match status" value="1"/>
</dbReference>
<comment type="caution">
    <text evidence="5">Lacks conserved residue(s) required for the propagation of feature annotation.</text>
</comment>
<feature type="domain" description="Pyridoxamine 5'-phosphate oxidase N-terminal" evidence="8">
    <location>
        <begin position="45"/>
        <end position="161"/>
    </location>
</feature>
<dbReference type="EC" id="1.4.3.5" evidence="5"/>
<dbReference type="AlphaFoldDB" id="W0DN22"/>
<dbReference type="KEGG" id="tti:THITH_09060"/>
<keyword evidence="4 5" id="KW-0560">Oxidoreductase</keyword>
<dbReference type="Pfam" id="PF01243">
    <property type="entry name" value="PNPOx_N"/>
    <property type="match status" value="1"/>
</dbReference>
<proteinExistence type="inferred from homology"/>
<evidence type="ECO:0000256" key="5">
    <source>
        <dbReference type="HAMAP-Rule" id="MF_01629"/>
    </source>
</evidence>
<gene>
    <name evidence="5" type="primary">pdxH</name>
    <name evidence="10" type="ORF">THITH_09060</name>
</gene>
<feature type="binding site" evidence="6">
    <location>
        <begin position="10"/>
        <end position="13"/>
    </location>
    <ligand>
        <name>substrate</name>
    </ligand>
</feature>
<comment type="pathway">
    <text evidence="5">Cofactor metabolism; pyridoxal 5'-phosphate salvage; pyridoxal 5'-phosphate from pyridoxine 5'-phosphate: step 1/1.</text>
</comment>
<dbReference type="EMBL" id="CP007029">
    <property type="protein sequence ID" value="AHE98388.1"/>
    <property type="molecule type" value="Genomic_DNA"/>
</dbReference>
<feature type="binding site" evidence="5 6">
    <location>
        <position position="125"/>
    </location>
    <ligand>
        <name>substrate</name>
    </ligand>
</feature>
<dbReference type="InterPro" id="IPR000659">
    <property type="entry name" value="Pyridox_Oxase"/>
</dbReference>
<dbReference type="PROSITE" id="PS01064">
    <property type="entry name" value="PYRIDOX_OXIDASE"/>
    <property type="match status" value="1"/>
</dbReference>
<dbReference type="InterPro" id="IPR012349">
    <property type="entry name" value="Split_barrel_FMN-bd"/>
</dbReference>
<comment type="catalytic activity">
    <reaction evidence="5">
        <text>pyridoxamine 5'-phosphate + O2 + H2O = pyridoxal 5'-phosphate + H2O2 + NH4(+)</text>
        <dbReference type="Rhea" id="RHEA:15817"/>
        <dbReference type="ChEBI" id="CHEBI:15377"/>
        <dbReference type="ChEBI" id="CHEBI:15379"/>
        <dbReference type="ChEBI" id="CHEBI:16240"/>
        <dbReference type="ChEBI" id="CHEBI:28938"/>
        <dbReference type="ChEBI" id="CHEBI:58451"/>
        <dbReference type="ChEBI" id="CHEBI:597326"/>
        <dbReference type="EC" id="1.4.3.5"/>
    </reaction>
</comment>
<dbReference type="GO" id="GO:0004733">
    <property type="term" value="F:pyridoxamine phosphate oxidase activity"/>
    <property type="evidence" value="ECO:0007669"/>
    <property type="project" value="UniProtKB-UniRule"/>
</dbReference>
<reference evidence="10 11" key="1">
    <citation type="submission" date="2013-12" db="EMBL/GenBank/DDBJ databases">
        <authorList>
            <consortium name="DOE Joint Genome Institute"/>
            <person name="Muyzer G."/>
            <person name="Huntemann M."/>
            <person name="Han J."/>
            <person name="Chen A."/>
            <person name="Kyrpides N."/>
            <person name="Mavromatis K."/>
            <person name="Markowitz V."/>
            <person name="Palaniappan K."/>
            <person name="Ivanova N."/>
            <person name="Schaumberg A."/>
            <person name="Pati A."/>
            <person name="Liolios K."/>
            <person name="Nordberg H.P."/>
            <person name="Cantor M.N."/>
            <person name="Hua S.X."/>
            <person name="Woyke T."/>
        </authorList>
    </citation>
    <scope>NUCLEOTIDE SEQUENCE [LARGE SCALE GENOMIC DNA]</scope>
    <source>
        <strain evidence="10 11">ARh 1</strain>
    </source>
</reference>
<dbReference type="Pfam" id="PF10590">
    <property type="entry name" value="PNP_phzG_C"/>
    <property type="match status" value="1"/>
</dbReference>
<evidence type="ECO:0000256" key="6">
    <source>
        <dbReference type="PIRSR" id="PIRSR000190-1"/>
    </source>
</evidence>
<dbReference type="InterPro" id="IPR019740">
    <property type="entry name" value="Pyridox_Oxase_CS"/>
</dbReference>
<dbReference type="PIRSF" id="PIRSF000190">
    <property type="entry name" value="Pyd_amn-ph_oxd"/>
    <property type="match status" value="1"/>
</dbReference>
<comment type="catalytic activity">
    <reaction evidence="5">
        <text>pyridoxine 5'-phosphate + O2 = pyridoxal 5'-phosphate + H2O2</text>
        <dbReference type="Rhea" id="RHEA:15149"/>
        <dbReference type="ChEBI" id="CHEBI:15379"/>
        <dbReference type="ChEBI" id="CHEBI:16240"/>
        <dbReference type="ChEBI" id="CHEBI:58589"/>
        <dbReference type="ChEBI" id="CHEBI:597326"/>
        <dbReference type="EC" id="1.4.3.5"/>
    </reaction>
</comment>
<feature type="binding site" evidence="5 6">
    <location>
        <position position="68"/>
    </location>
    <ligand>
        <name>substrate</name>
    </ligand>
</feature>